<keyword evidence="7" id="KW-1185">Reference proteome</keyword>
<dbReference type="GO" id="GO:0007165">
    <property type="term" value="P:signal transduction"/>
    <property type="evidence" value="ECO:0007669"/>
    <property type="project" value="TreeGrafter"/>
</dbReference>
<dbReference type="InterPro" id="IPR050944">
    <property type="entry name" value="FAM83"/>
</dbReference>
<feature type="compositionally biased region" description="Polar residues" evidence="4">
    <location>
        <begin position="1303"/>
        <end position="1314"/>
    </location>
</feature>
<sequence>MVSFSGRDSTVAGTFYYRAAMLVAGLVLDEIERLEAVRVKDQIRLESEKVRQPGIFSSDRRGLLAGYVFISFRILPPTLTEGLGGVSSWIRNAITDRRRINRQRDRKEGETRKERPRVHVLVLTGSLPFPLLFCCSFDNMARRSQSSSQGDNPLDPNYLDPHYREEYRLAIDVLTEGNLETFYEFLQGHAIVNFLAQPEIVHIQKTLQVPKITIQQEPSYAEGVYTDHDSSSGTYWPMESDVEVPGLDLGWPHVVGFTGPTEVTTLVNPSDPDMPSIKEQARRLIKNARQVIAVVMDIFTDVDLFADLLEAASRRVPVYILLDEINSYHFVRMVFQCKVNLDFVHFMRIRTVSGITYFCRTGKSFKGQLMERFLLVDCRAVLSGNYSFMWSFEKIHRCIAHLFLGELVASFDEEFRILFAQSQPLVFEKALMMQPEDSDFNIQPYGHIRPPPIKKPLLYFPTEGSVISQHSSCSYGERMDMERENFRREDPFRHAVEGAPKNMYGRNFGPQLEAERVFQTPRHLLMASRQMDMDAFKRHSYAEGTNDNYLHGKQIIRQRMMKNVDPMENQSSHYLREPIYQMDRSFQPKKYGGPGSGHNIYDRGRSNHMEYQEMEDYSDDSRFTQDVPGLAPQHIGGYQQMLDYVPSNSSKEVKHGSGRLVPGDGRLGHSTQKRQNTGHTYICQSSPTQKHPPDQKQLFHESSLEREGQDPNIKQGLRTWRISSYLNTYQEGGDEGLQHPLDSETFDEPQEEASFAPEASLPRFAIKETPKVPAFKRTEPQFLFRSSFRTVMDAAAEDTEVAGKDVGEDAETKESRDISLTKHESMRSRLNPYLQRNSRLRSSLIFSSSKLEQHSSSLMKNSSGLAQKDQPTGELIEENAPVKISLAAEEILERKKLITREPFEFKLTDQSKVASKDQQSEKAVSDSTEVTQQEQQSTESKEHSHLSKSTLNIAELLLKRRSFSREPFEFRLTDQSKINSKASQSEDSSKDAQVLNRTEQISALNKEDQDPNQPSASDSESLLKRKPMLKEPIELQLPSQSSFKPSQKEENQKSLPNLKPNVPHFGEFNSVLGRSTEQLNMNDPNDRLLYFKELAAQRKAEAAKQAEAAKSKQPESSLKKSETQVKEQESVGKEANRTPLAEQEKKPVVDQISKDLPAAPVPILQISPQTITITDATDSMKREFKKTCSQSMSSLPLEVPAEKSNRSSTSSIATDGGDLKQDVKAMDFLKKGSQKLKEFLGQKGEKKLTEEKPVPPINVSVTEEPVFEDNGPLKQSDGHGATKPSKVENIEVAENKEDKTRKSTQNASAKVNQNRYQASASNVIYSSNLRDDTKVILEQISANSQKNRAEIVKHVPNDTEETLDGQGVEKPDTENQVQPTSKTNTIPVRSRFQRPQTNPEERDKLIKKMENMRKEKKVYSRFEVFYKNKDSGQVSDSESTDDDTKEKKSGKLTSRFGIFKSKK</sequence>
<dbReference type="GO" id="GO:0019901">
    <property type="term" value="F:protein kinase binding"/>
    <property type="evidence" value="ECO:0007669"/>
    <property type="project" value="TreeGrafter"/>
</dbReference>
<feature type="compositionally biased region" description="Basic and acidic residues" evidence="4">
    <location>
        <begin position="1399"/>
        <end position="1412"/>
    </location>
</feature>
<dbReference type="Proteomes" id="UP000886611">
    <property type="component" value="Unassembled WGS sequence"/>
</dbReference>
<protein>
    <submittedName>
        <fullName evidence="6">FA83H protein</fullName>
    </submittedName>
</protein>
<proteinExistence type="inferred from homology"/>
<comment type="similarity">
    <text evidence="2">Belongs to the FAM83 family.</text>
</comment>
<organism evidence="6 7">
    <name type="scientific">Polypterus senegalus</name>
    <name type="common">Senegal bichir</name>
    <dbReference type="NCBI Taxonomy" id="55291"/>
    <lineage>
        <taxon>Eukaryota</taxon>
        <taxon>Metazoa</taxon>
        <taxon>Chordata</taxon>
        <taxon>Craniata</taxon>
        <taxon>Vertebrata</taxon>
        <taxon>Euteleostomi</taxon>
        <taxon>Actinopterygii</taxon>
        <taxon>Polypteriformes</taxon>
        <taxon>Polypteridae</taxon>
        <taxon>Polypterus</taxon>
    </lineage>
</organism>
<evidence type="ECO:0000256" key="1">
    <source>
        <dbReference type="ARBA" id="ARBA00004496"/>
    </source>
</evidence>
<dbReference type="EMBL" id="JAATIS010002524">
    <property type="protein sequence ID" value="KAG2464871.1"/>
    <property type="molecule type" value="Genomic_DNA"/>
</dbReference>
<evidence type="ECO:0000256" key="2">
    <source>
        <dbReference type="ARBA" id="ARBA00006937"/>
    </source>
</evidence>
<evidence type="ECO:0000256" key="3">
    <source>
        <dbReference type="ARBA" id="ARBA00022490"/>
    </source>
</evidence>
<comment type="caution">
    <text evidence="6">The sequence shown here is derived from an EMBL/GenBank/DDBJ whole genome shotgun (WGS) entry which is preliminary data.</text>
</comment>
<evidence type="ECO:0000313" key="7">
    <source>
        <dbReference type="Proteomes" id="UP000886611"/>
    </source>
</evidence>
<feature type="compositionally biased region" description="Low complexity" evidence="4">
    <location>
        <begin position="927"/>
        <end position="938"/>
    </location>
</feature>
<gene>
    <name evidence="6" type="primary">Fam83h</name>
    <name evidence="6" type="ORF">GTO96_0009741</name>
</gene>
<feature type="region of interest" description="Disordered" evidence="4">
    <location>
        <begin position="1030"/>
        <end position="1063"/>
    </location>
</feature>
<feature type="non-terminal residue" evidence="6">
    <location>
        <position position="1463"/>
    </location>
</feature>
<keyword evidence="3" id="KW-0963">Cytoplasm</keyword>
<feature type="compositionally biased region" description="Basic and acidic residues" evidence="4">
    <location>
        <begin position="909"/>
        <end position="924"/>
    </location>
</feature>
<dbReference type="GO" id="GO:1990254">
    <property type="term" value="F:keratin filament binding"/>
    <property type="evidence" value="ECO:0007669"/>
    <property type="project" value="TreeGrafter"/>
</dbReference>
<feature type="non-terminal residue" evidence="6">
    <location>
        <position position="1"/>
    </location>
</feature>
<reference evidence="6 7" key="1">
    <citation type="journal article" date="2021" name="Cell">
        <title>Tracing the genetic footprints of vertebrate landing in non-teleost ray-finned fishes.</title>
        <authorList>
            <person name="Bi X."/>
            <person name="Wang K."/>
            <person name="Yang L."/>
            <person name="Pan H."/>
            <person name="Jiang H."/>
            <person name="Wei Q."/>
            <person name="Fang M."/>
            <person name="Yu H."/>
            <person name="Zhu C."/>
            <person name="Cai Y."/>
            <person name="He Y."/>
            <person name="Gan X."/>
            <person name="Zeng H."/>
            <person name="Yu D."/>
            <person name="Zhu Y."/>
            <person name="Jiang H."/>
            <person name="Qiu Q."/>
            <person name="Yang H."/>
            <person name="Zhang Y.E."/>
            <person name="Wang W."/>
            <person name="Zhu M."/>
            <person name="He S."/>
            <person name="Zhang G."/>
        </authorList>
    </citation>
    <scope>NUCLEOTIDE SEQUENCE [LARGE SCALE GENOMIC DNA]</scope>
    <source>
        <strain evidence="6">Bchr_013</strain>
    </source>
</reference>
<feature type="compositionally biased region" description="Polar residues" evidence="4">
    <location>
        <begin position="1374"/>
        <end position="1398"/>
    </location>
</feature>
<feature type="domain" description="Scaffolding anchor of CK1" evidence="5">
    <location>
        <begin position="152"/>
        <end position="424"/>
    </location>
</feature>
<feature type="region of interest" description="Disordered" evidence="4">
    <location>
        <begin position="648"/>
        <end position="710"/>
    </location>
</feature>
<dbReference type="Gene3D" id="3.30.870.10">
    <property type="entry name" value="Endonuclease Chain A"/>
    <property type="match status" value="1"/>
</dbReference>
<dbReference type="GO" id="GO:0045095">
    <property type="term" value="C:keratin filament"/>
    <property type="evidence" value="ECO:0007669"/>
    <property type="project" value="TreeGrafter"/>
</dbReference>
<feature type="region of interest" description="Disordered" evidence="4">
    <location>
        <begin position="1188"/>
        <end position="1218"/>
    </location>
</feature>
<evidence type="ECO:0000313" key="6">
    <source>
        <dbReference type="EMBL" id="KAG2464871.1"/>
    </source>
</evidence>
<feature type="region of interest" description="Disordered" evidence="4">
    <location>
        <begin position="1002"/>
        <end position="1021"/>
    </location>
</feature>
<dbReference type="FunFam" id="3.30.870.10:FF:000004">
    <property type="entry name" value="protein FAM83H isoform X2"/>
    <property type="match status" value="1"/>
</dbReference>
<feature type="region of interest" description="Disordered" evidence="4">
    <location>
        <begin position="856"/>
        <end position="876"/>
    </location>
</feature>
<dbReference type="GO" id="GO:0005737">
    <property type="term" value="C:cytoplasm"/>
    <property type="evidence" value="ECO:0007669"/>
    <property type="project" value="UniProtKB-SubCell"/>
</dbReference>
<accession>A0A8X7XB47</accession>
<dbReference type="Pfam" id="PF07894">
    <property type="entry name" value="SACK1"/>
    <property type="match status" value="1"/>
</dbReference>
<dbReference type="PANTHER" id="PTHR16181:SF29">
    <property type="entry name" value="PROTEIN FAM83A-RELATED"/>
    <property type="match status" value="1"/>
</dbReference>
<dbReference type="SUPFAM" id="SSF56024">
    <property type="entry name" value="Phospholipase D/nuclease"/>
    <property type="match status" value="1"/>
</dbReference>
<feature type="compositionally biased region" description="Polar residues" evidence="4">
    <location>
        <begin position="1011"/>
        <end position="1020"/>
    </location>
</feature>
<feature type="region of interest" description="Disordered" evidence="4">
    <location>
        <begin position="1102"/>
        <end position="1148"/>
    </location>
</feature>
<dbReference type="GO" id="GO:0045104">
    <property type="term" value="P:intermediate filament cytoskeleton organization"/>
    <property type="evidence" value="ECO:0007669"/>
    <property type="project" value="TreeGrafter"/>
</dbReference>
<dbReference type="GO" id="GO:0044380">
    <property type="term" value="P:protein localization to cytoskeleton"/>
    <property type="evidence" value="ECO:0007669"/>
    <property type="project" value="TreeGrafter"/>
</dbReference>
<feature type="compositionally biased region" description="Basic and acidic residues" evidence="4">
    <location>
        <begin position="1242"/>
        <end position="1253"/>
    </location>
</feature>
<feature type="compositionally biased region" description="Basic and acidic residues" evidence="4">
    <location>
        <begin position="691"/>
        <end position="709"/>
    </location>
</feature>
<feature type="region of interest" description="Disordered" evidence="4">
    <location>
        <begin position="909"/>
        <end position="948"/>
    </location>
</feature>
<name>A0A8X7XB47_POLSE</name>
<comment type="subcellular location">
    <subcellularLocation>
        <location evidence="1">Cytoplasm</location>
    </subcellularLocation>
</comment>
<evidence type="ECO:0000259" key="5">
    <source>
        <dbReference type="Pfam" id="PF07894"/>
    </source>
</evidence>
<dbReference type="InterPro" id="IPR012461">
    <property type="entry name" value="SACK1"/>
</dbReference>
<evidence type="ECO:0000256" key="4">
    <source>
        <dbReference type="SAM" id="MobiDB-lite"/>
    </source>
</evidence>
<dbReference type="PANTHER" id="PTHR16181">
    <property type="entry name" value="PROTEIN FAM83A-RELATED"/>
    <property type="match status" value="1"/>
</dbReference>
<dbReference type="GO" id="GO:0030335">
    <property type="term" value="P:positive regulation of cell migration"/>
    <property type="evidence" value="ECO:0007669"/>
    <property type="project" value="TreeGrafter"/>
</dbReference>
<feature type="region of interest" description="Disordered" evidence="4">
    <location>
        <begin position="1354"/>
        <end position="1412"/>
    </location>
</feature>
<feature type="region of interest" description="Disordered" evidence="4">
    <location>
        <begin position="1242"/>
        <end position="1314"/>
    </location>
</feature>
<feature type="region of interest" description="Disordered" evidence="4">
    <location>
        <begin position="1429"/>
        <end position="1463"/>
    </location>
</feature>
<feature type="compositionally biased region" description="Basic and acidic residues" evidence="4">
    <location>
        <begin position="1285"/>
        <end position="1301"/>
    </location>
</feature>
<feature type="compositionally biased region" description="Polar residues" evidence="4">
    <location>
        <begin position="669"/>
        <end position="689"/>
    </location>
</feature>